<dbReference type="GO" id="GO:0020037">
    <property type="term" value="F:heme binding"/>
    <property type="evidence" value="ECO:0007669"/>
    <property type="project" value="InterPro"/>
</dbReference>
<dbReference type="GO" id="GO:0004497">
    <property type="term" value="F:monooxygenase activity"/>
    <property type="evidence" value="ECO:0007669"/>
    <property type="project" value="InterPro"/>
</dbReference>
<dbReference type="InterPro" id="IPR002397">
    <property type="entry name" value="Cyt_P450_B"/>
</dbReference>
<evidence type="ECO:0000313" key="2">
    <source>
        <dbReference type="EMBL" id="NWN91113.1"/>
    </source>
</evidence>
<sequence length="380" mass="42398">MTDHMPDDLSAEGRDLRAYTDELRPQHPVVRNNKGEWILLRHADVVAAATDHERFSSRVSRYLQVPNGLDGEEHTLFRNLIEKYLTREALEPFVPVFRRVARELVAELPEGEVVDAVNDIGAVFAVRAQCAWLGWPAELEPRLLAWMKDNHMATRSGDQKQTAEVAEQFDEIIRSVVRPRREAGDSAPDDVTTQLCRDTVNGRELTEAELVSILRNWTGGDLGSIALCVGVLIAHLAQHPELSERMRAGSDAETEAIINEILRLDNPFVSNRRITTCPVRIGGRDIPGNARVKLNWTSANRDESVFDNDRFDPEGNAEANLLYGAGKHVCPGRLLATWQLRIAMQTLLSSVHTIELAPGQPPEREVAPVGGYHRVPVLLS</sequence>
<dbReference type="AlphaFoldDB" id="A0A851HQ30"/>
<dbReference type="Pfam" id="PF00067">
    <property type="entry name" value="p450"/>
    <property type="match status" value="1"/>
</dbReference>
<dbReference type="PANTHER" id="PTHR46696:SF6">
    <property type="entry name" value="P450, PUTATIVE (EUROFUNG)-RELATED"/>
    <property type="match status" value="1"/>
</dbReference>
<dbReference type="InterPro" id="IPR036396">
    <property type="entry name" value="Cyt_P450_sf"/>
</dbReference>
<dbReference type="Proteomes" id="UP000536442">
    <property type="component" value="Unassembled WGS sequence"/>
</dbReference>
<organism evidence="2 3">
    <name type="scientific">Marinobacter adhaerens</name>
    <dbReference type="NCBI Taxonomy" id="1033846"/>
    <lineage>
        <taxon>Bacteria</taxon>
        <taxon>Pseudomonadati</taxon>
        <taxon>Pseudomonadota</taxon>
        <taxon>Gammaproteobacteria</taxon>
        <taxon>Pseudomonadales</taxon>
        <taxon>Marinobacteraceae</taxon>
        <taxon>Marinobacter</taxon>
    </lineage>
</organism>
<dbReference type="GO" id="GO:0005506">
    <property type="term" value="F:iron ion binding"/>
    <property type="evidence" value="ECO:0007669"/>
    <property type="project" value="InterPro"/>
</dbReference>
<dbReference type="GO" id="GO:0016705">
    <property type="term" value="F:oxidoreductase activity, acting on paired donors, with incorporation or reduction of molecular oxygen"/>
    <property type="evidence" value="ECO:0007669"/>
    <property type="project" value="InterPro"/>
</dbReference>
<dbReference type="SUPFAM" id="SSF48264">
    <property type="entry name" value="Cytochrome P450"/>
    <property type="match status" value="1"/>
</dbReference>
<dbReference type="CDD" id="cd11079">
    <property type="entry name" value="Cyp_unk"/>
    <property type="match status" value="1"/>
</dbReference>
<dbReference type="PANTHER" id="PTHR46696">
    <property type="entry name" value="P450, PUTATIVE (EUROFUNG)-RELATED"/>
    <property type="match status" value="1"/>
</dbReference>
<evidence type="ECO:0000313" key="3">
    <source>
        <dbReference type="Proteomes" id="UP000536442"/>
    </source>
</evidence>
<comment type="similarity">
    <text evidence="1">Belongs to the cytochrome P450 family.</text>
</comment>
<accession>A0A851HQ30</accession>
<dbReference type="InterPro" id="IPR001128">
    <property type="entry name" value="Cyt_P450"/>
</dbReference>
<keyword evidence="3" id="KW-1185">Reference proteome</keyword>
<proteinExistence type="inferred from homology"/>
<dbReference type="Gene3D" id="1.10.630.10">
    <property type="entry name" value="Cytochrome P450"/>
    <property type="match status" value="1"/>
</dbReference>
<name>A0A851HQ30_9GAMM</name>
<reference evidence="2 3" key="1">
    <citation type="submission" date="2020-03" db="EMBL/GenBank/DDBJ databases">
        <title>Metagenomic, metatranscriptomic, and metabolomic analyses revealed the key microbes and metabolic features during the fermentation of ganjang, Korean traditional soy sauce.</title>
        <authorList>
            <person name="Chun B.H."/>
            <person name="Jeon C.O."/>
        </authorList>
    </citation>
    <scope>NUCLEOTIDE SEQUENCE [LARGE SCALE GENOMIC DNA]</scope>
    <source>
        <strain evidence="2 3">KG14</strain>
    </source>
</reference>
<comment type="caution">
    <text evidence="2">The sequence shown here is derived from an EMBL/GenBank/DDBJ whole genome shotgun (WGS) entry which is preliminary data.</text>
</comment>
<dbReference type="EMBL" id="JABEVQ010000003">
    <property type="protein sequence ID" value="NWN91113.1"/>
    <property type="molecule type" value="Genomic_DNA"/>
</dbReference>
<protein>
    <submittedName>
        <fullName evidence="2">Cytochrome P450</fullName>
    </submittedName>
</protein>
<dbReference type="PRINTS" id="PR00359">
    <property type="entry name" value="BP450"/>
</dbReference>
<evidence type="ECO:0000256" key="1">
    <source>
        <dbReference type="ARBA" id="ARBA00010617"/>
    </source>
</evidence>
<gene>
    <name evidence="2" type="ORF">HLV39_06375</name>
</gene>